<gene>
    <name evidence="2" type="ORF">SAMN04489832_2530</name>
</gene>
<dbReference type="RefSeq" id="WP_208869592.1">
    <property type="nucleotide sequence ID" value="NZ_FSQT01000001.1"/>
</dbReference>
<dbReference type="Proteomes" id="UP000185124">
    <property type="component" value="Unassembled WGS sequence"/>
</dbReference>
<dbReference type="STRING" id="709881.SAMN04489832_2530"/>
<accession>A0A1N5WK10</accession>
<dbReference type="EMBL" id="FSQT01000001">
    <property type="protein sequence ID" value="SIM85569.1"/>
    <property type="molecule type" value="Genomic_DNA"/>
</dbReference>
<organism evidence="2 3">
    <name type="scientific">Micromonospora cremea</name>
    <dbReference type="NCBI Taxonomy" id="709881"/>
    <lineage>
        <taxon>Bacteria</taxon>
        <taxon>Bacillati</taxon>
        <taxon>Actinomycetota</taxon>
        <taxon>Actinomycetes</taxon>
        <taxon>Micromonosporales</taxon>
        <taxon>Micromonosporaceae</taxon>
        <taxon>Micromonospora</taxon>
    </lineage>
</organism>
<proteinExistence type="predicted"/>
<evidence type="ECO:0000313" key="3">
    <source>
        <dbReference type="Proteomes" id="UP000185124"/>
    </source>
</evidence>
<protein>
    <submittedName>
        <fullName evidence="2">Mn-containing catalase</fullName>
    </submittedName>
</protein>
<evidence type="ECO:0000313" key="2">
    <source>
        <dbReference type="EMBL" id="SIM85569.1"/>
    </source>
</evidence>
<dbReference type="AlphaFoldDB" id="A0A1N5WK10"/>
<keyword evidence="3" id="KW-1185">Reference proteome</keyword>
<feature type="region of interest" description="Disordered" evidence="1">
    <location>
        <begin position="1"/>
        <end position="89"/>
    </location>
</feature>
<reference evidence="3" key="1">
    <citation type="submission" date="2016-12" db="EMBL/GenBank/DDBJ databases">
        <authorList>
            <person name="Varghese N."/>
            <person name="Submissions S."/>
        </authorList>
    </citation>
    <scope>NUCLEOTIDE SEQUENCE [LARGE SCALE GENOMIC DNA]</scope>
    <source>
        <strain evidence="3">DSM 45599</strain>
    </source>
</reference>
<evidence type="ECO:0000256" key="1">
    <source>
        <dbReference type="SAM" id="MobiDB-lite"/>
    </source>
</evidence>
<name>A0A1N5WK10_9ACTN</name>
<sequence>MIPGRVDLGGRGDPNSVQAQQFGPTGVRGVGQGPSLIGGPDLTYLPEATPLTDDTALPPPPDPKPYATYDGSRGPGKTGDAAGAHAQGVTNVVKKVKDALD</sequence>